<evidence type="ECO:0000256" key="2">
    <source>
        <dbReference type="ARBA" id="ARBA00004514"/>
    </source>
</evidence>
<gene>
    <name evidence="13" type="ORF">Scaly_2334800</name>
</gene>
<keyword evidence="6" id="KW-0653">Protein transport</keyword>
<dbReference type="GO" id="GO:0010008">
    <property type="term" value="C:endosome membrane"/>
    <property type="evidence" value="ECO:0007669"/>
    <property type="project" value="UniProtKB-SubCell"/>
</dbReference>
<evidence type="ECO:0000256" key="9">
    <source>
        <dbReference type="ARBA" id="ARBA00055681"/>
    </source>
</evidence>
<dbReference type="Pfam" id="PF00787">
    <property type="entry name" value="PX"/>
    <property type="match status" value="1"/>
</dbReference>
<evidence type="ECO:0000259" key="12">
    <source>
        <dbReference type="PROSITE" id="PS50195"/>
    </source>
</evidence>
<proteinExistence type="predicted"/>
<dbReference type="PANTHER" id="PTHR46856:SF1">
    <property type="entry name" value="PX DOMAIN-CONTAINING PROTEIN EREL1-RELATED"/>
    <property type="match status" value="1"/>
</dbReference>
<keyword evidence="4" id="KW-0963">Cytoplasm</keyword>
<dbReference type="GO" id="GO:0035091">
    <property type="term" value="F:phosphatidylinositol binding"/>
    <property type="evidence" value="ECO:0007669"/>
    <property type="project" value="InterPro"/>
</dbReference>
<dbReference type="GO" id="GO:0015031">
    <property type="term" value="P:protein transport"/>
    <property type="evidence" value="ECO:0007669"/>
    <property type="project" value="UniProtKB-KW"/>
</dbReference>
<comment type="function">
    <text evidence="9">Acts as an effector of RABF2A and RABF2B. Involved in vacuolar transport of storage proteins. Regulates membrane trafficking to protein storage vacuoles (PSVs). Binds specifically to phosphatidylinositol 3-monophosphate (PtdIns3P).</text>
</comment>
<feature type="domain" description="PX" evidence="12">
    <location>
        <begin position="47"/>
        <end position="164"/>
    </location>
</feature>
<evidence type="ECO:0000256" key="8">
    <source>
        <dbReference type="ARBA" id="ARBA00023136"/>
    </source>
</evidence>
<dbReference type="EMBL" id="JACGWM010000015">
    <property type="protein sequence ID" value="KAL0323677.1"/>
    <property type="molecule type" value="Genomic_DNA"/>
</dbReference>
<evidence type="ECO:0000313" key="13">
    <source>
        <dbReference type="EMBL" id="KAL0323677.1"/>
    </source>
</evidence>
<keyword evidence="8" id="KW-0472">Membrane</keyword>
<evidence type="ECO:0000256" key="1">
    <source>
        <dbReference type="ARBA" id="ARBA00004481"/>
    </source>
</evidence>
<feature type="compositionally biased region" description="Polar residues" evidence="11">
    <location>
        <begin position="218"/>
        <end position="230"/>
    </location>
</feature>
<keyword evidence="5" id="KW-0967">Endosome</keyword>
<evidence type="ECO:0000256" key="4">
    <source>
        <dbReference type="ARBA" id="ARBA00022490"/>
    </source>
</evidence>
<reference evidence="13" key="2">
    <citation type="journal article" date="2024" name="Plant">
        <title>Genomic evolution and insights into agronomic trait innovations of Sesamum species.</title>
        <authorList>
            <person name="Miao H."/>
            <person name="Wang L."/>
            <person name="Qu L."/>
            <person name="Liu H."/>
            <person name="Sun Y."/>
            <person name="Le M."/>
            <person name="Wang Q."/>
            <person name="Wei S."/>
            <person name="Zheng Y."/>
            <person name="Lin W."/>
            <person name="Duan Y."/>
            <person name="Cao H."/>
            <person name="Xiong S."/>
            <person name="Wang X."/>
            <person name="Wei L."/>
            <person name="Li C."/>
            <person name="Ma Q."/>
            <person name="Ju M."/>
            <person name="Zhao R."/>
            <person name="Li G."/>
            <person name="Mu C."/>
            <person name="Tian Q."/>
            <person name="Mei H."/>
            <person name="Zhang T."/>
            <person name="Gao T."/>
            <person name="Zhang H."/>
        </authorList>
    </citation>
    <scope>NUCLEOTIDE SEQUENCE</scope>
    <source>
        <strain evidence="13">KEN8</strain>
    </source>
</reference>
<dbReference type="GO" id="GO:0005829">
    <property type="term" value="C:cytosol"/>
    <property type="evidence" value="ECO:0007669"/>
    <property type="project" value="UniProtKB-SubCell"/>
</dbReference>
<dbReference type="InterPro" id="IPR001683">
    <property type="entry name" value="PX_dom"/>
</dbReference>
<feature type="region of interest" description="Disordered" evidence="11">
    <location>
        <begin position="167"/>
        <end position="186"/>
    </location>
</feature>
<feature type="coiled-coil region" evidence="10">
    <location>
        <begin position="1320"/>
        <end position="1424"/>
    </location>
</feature>
<feature type="region of interest" description="Disordered" evidence="11">
    <location>
        <begin position="295"/>
        <end position="361"/>
    </location>
</feature>
<feature type="coiled-coil region" evidence="10">
    <location>
        <begin position="1090"/>
        <end position="1271"/>
    </location>
</feature>
<evidence type="ECO:0000256" key="6">
    <source>
        <dbReference type="ARBA" id="ARBA00022927"/>
    </source>
</evidence>
<dbReference type="FunFam" id="3.30.1520.10:FF:000060">
    <property type="entry name" value="Phox (PX) domain-containing protein"/>
    <property type="match status" value="1"/>
</dbReference>
<feature type="region of interest" description="Disordered" evidence="11">
    <location>
        <begin position="209"/>
        <end position="230"/>
    </location>
</feature>
<comment type="caution">
    <text evidence="13">The sequence shown here is derived from an EMBL/GenBank/DDBJ whole genome shotgun (WGS) entry which is preliminary data.</text>
</comment>
<dbReference type="PANTHER" id="PTHR46856">
    <property type="entry name" value="PX DOMAIN-CONTAINING PROTEIN EREL1-RELATED"/>
    <property type="match status" value="1"/>
</dbReference>
<keyword evidence="3" id="KW-0813">Transport</keyword>
<evidence type="ECO:0000256" key="11">
    <source>
        <dbReference type="SAM" id="MobiDB-lite"/>
    </source>
</evidence>
<name>A0AAW2LY11_9LAMI</name>
<comment type="subcellular location">
    <subcellularLocation>
        <location evidence="2">Cytoplasm</location>
        <location evidence="2">Cytosol</location>
    </subcellularLocation>
    <subcellularLocation>
        <location evidence="1">Endosome membrane</location>
        <topology evidence="1">Peripheral membrane protein</topology>
    </subcellularLocation>
</comment>
<feature type="compositionally biased region" description="Polar residues" evidence="11">
    <location>
        <begin position="338"/>
        <end position="353"/>
    </location>
</feature>
<dbReference type="InterPro" id="IPR044588">
    <property type="entry name" value="EREX-like"/>
</dbReference>
<evidence type="ECO:0000256" key="3">
    <source>
        <dbReference type="ARBA" id="ARBA00022448"/>
    </source>
</evidence>
<organism evidence="13">
    <name type="scientific">Sesamum calycinum</name>
    <dbReference type="NCBI Taxonomy" id="2727403"/>
    <lineage>
        <taxon>Eukaryota</taxon>
        <taxon>Viridiplantae</taxon>
        <taxon>Streptophyta</taxon>
        <taxon>Embryophyta</taxon>
        <taxon>Tracheophyta</taxon>
        <taxon>Spermatophyta</taxon>
        <taxon>Magnoliopsida</taxon>
        <taxon>eudicotyledons</taxon>
        <taxon>Gunneridae</taxon>
        <taxon>Pentapetalae</taxon>
        <taxon>asterids</taxon>
        <taxon>lamiids</taxon>
        <taxon>Lamiales</taxon>
        <taxon>Pedaliaceae</taxon>
        <taxon>Sesamum</taxon>
    </lineage>
</organism>
<protein>
    <submittedName>
        <fullName evidence="13">PX domain-containing protein EREL1</fullName>
    </submittedName>
</protein>
<dbReference type="SUPFAM" id="SSF64268">
    <property type="entry name" value="PX domain"/>
    <property type="match status" value="1"/>
</dbReference>
<evidence type="ECO:0000256" key="10">
    <source>
        <dbReference type="SAM" id="Coils"/>
    </source>
</evidence>
<dbReference type="SMART" id="SM00312">
    <property type="entry name" value="PX"/>
    <property type="match status" value="1"/>
</dbReference>
<feature type="coiled-coil region" evidence="10">
    <location>
        <begin position="848"/>
        <end position="1033"/>
    </location>
</feature>
<feature type="region of interest" description="Disordered" evidence="11">
    <location>
        <begin position="1"/>
        <end position="24"/>
    </location>
</feature>
<evidence type="ECO:0000256" key="7">
    <source>
        <dbReference type="ARBA" id="ARBA00023054"/>
    </source>
</evidence>
<dbReference type="InterPro" id="IPR036871">
    <property type="entry name" value="PX_dom_sf"/>
</dbReference>
<sequence>MQRQSPPKHRHDGTSPLPLGMDWSPPPRVWSGRETLWPHDPRTGWSYCVTIPSWIVLAKSRDSEPTVFYRVQVGIQSPEGITTTRTVLRRFNDFLKLHAALKRLFPRKSIPPTPQKGLLRMKTRVMLEARRSSLEEWMANVLSDIDLSRSMAVASFLELEAAARSSFQDEGQNSTESHISVTTDSSLHVHPNSSMSLLAGSSSLTSDYGSDTAYEASETGTSLGRDNNSEVGMEDLSFYDDITSPIDKFIKYGMSNIDEGLSMGQAILENLESYPKQHLPAREIHNNLEHNISNGSSFKSSNHTKDTMEHLSQPDTGTVVRHVRKLSNESIESDRSSQRGSELSNLSFPNSNGHGLVDHRSGSEVSKAIGSVVDSDYQLSDDIHLLVPVDQRQKMNRVLTTLQRRLITAKTDMEDLISRLNQEIAVKDYLATKVKDLEVELETTKQKSKENLERAILIERERVTQMQWDMEELRLKSMELELKLNSQQAQRLDSQSTNSPDNQHKDVLQEELDSAKLRFEDLLKRHQELEMKSKADIKVLVREVKSLRSSQAELNQQLNQSFKEKSKVEELLQEEREKNEQTRSSWRKLLYKCKILYDQLQECNIDNLMRTKGDDLLKRFPSLLDTLDVTGTSDNQIGLVIAEAEHLGEDVDTCASTTDRVAEMEGQEKSVDEELRQMLTSILVDNGVLRKQVKSLIVHALEKNKSNERVDFDSHSDVNVKDEVENSVLIHAHGSPMFTVCKGPPSQIRCGGHHMKHGAFCLFFPTFFSSPLSAYEVRILKPQRRKFQYLWIVKSVLESRRSSSISDNGATEPARVLLERLFAQTQKLEEQIGRDPRSSHAAELGVNLGKLESDLHAALAALKKKEEDLQDAERKVLSEYNEINRARKDLERREGDIVAARMKQETLEEELRQANIDLASQATEIGDLKLHLKERDQEISASQSACSAKEEEIIKMKHELMKKSEEAAIAEAELRSMAKLLGEANKIVEKQEVELQQLQREIHKKEDELEISISMQKSEAEKLKVAEAKLEKQTMDWLVAQEELKKLAEETSNHIGKANETLEEFGRVKKLLSDVRSELVSSQKALASSRQKMEGQDQLLERQLTELEEQRRSVMSYMKSLRDAEVEVESERVKLRNELEKEKLSLEEAIQEILALQKEIDDKSAAFEQTQTLLKAKESELVEARLDIQQLRSGHASLQLVLEEKNLELSDAKKMLEEVNQEIAELKGILFSREDELHQAMSMLKEKDERAQTMQHELSNAKSRFAEAETVVEKIVDLTKEVVLSFNEESCSALSPLDQNNVRWLPPLLYGPADGFKWQKKQLEAELEFTRQSLRAKELEILAAEKALIIKDEELKMVLQKLDAREKEITELKREMMRDKDDLRQLNALAQERIGEESVGDLAIEKLQLEAAQLEVEAATSALQRSQR</sequence>
<evidence type="ECO:0000256" key="5">
    <source>
        <dbReference type="ARBA" id="ARBA00022753"/>
    </source>
</evidence>
<feature type="compositionally biased region" description="Basic residues" evidence="11">
    <location>
        <begin position="1"/>
        <end position="11"/>
    </location>
</feature>
<dbReference type="Gene3D" id="3.30.1520.10">
    <property type="entry name" value="Phox-like domain"/>
    <property type="match status" value="1"/>
</dbReference>
<feature type="compositionally biased region" description="Polar residues" evidence="11">
    <location>
        <begin position="486"/>
        <end position="501"/>
    </location>
</feature>
<keyword evidence="7 10" id="KW-0175">Coiled coil</keyword>
<reference evidence="13" key="1">
    <citation type="submission" date="2020-06" db="EMBL/GenBank/DDBJ databases">
        <authorList>
            <person name="Li T."/>
            <person name="Hu X."/>
            <person name="Zhang T."/>
            <person name="Song X."/>
            <person name="Zhang H."/>
            <person name="Dai N."/>
            <person name="Sheng W."/>
            <person name="Hou X."/>
            <person name="Wei L."/>
        </authorList>
    </citation>
    <scope>NUCLEOTIDE SEQUENCE</scope>
    <source>
        <strain evidence="13">KEN8</strain>
        <tissue evidence="13">Leaf</tissue>
    </source>
</reference>
<feature type="region of interest" description="Disordered" evidence="11">
    <location>
        <begin position="486"/>
        <end position="505"/>
    </location>
</feature>
<accession>A0AAW2LY11</accession>
<dbReference type="PROSITE" id="PS50195">
    <property type="entry name" value="PX"/>
    <property type="match status" value="1"/>
</dbReference>